<dbReference type="RefSeq" id="WP_085755192.1">
    <property type="nucleotide sequence ID" value="NZ_CP021023.1"/>
</dbReference>
<gene>
    <name evidence="3" type="ORF">STSP1_00885</name>
</gene>
<keyword evidence="3" id="KW-0413">Isomerase</keyword>
<sequence length="110" mass="12029">MASNTKVTDLLQDGKYQPILEGVPQTYGMRSGRVRLEGGESCGEHSTKAHEETLVFLEGCGHALIGEDKKPYEVGEGKVCYIPPHTLHDIKNTGEKPLVYIFCVAPVEQG</sequence>
<dbReference type="PANTHER" id="PTHR35848:SF6">
    <property type="entry name" value="CUPIN TYPE-2 DOMAIN-CONTAINING PROTEIN"/>
    <property type="match status" value="1"/>
</dbReference>
<dbReference type="PANTHER" id="PTHR35848">
    <property type="entry name" value="OXALATE-BINDING PROTEIN"/>
    <property type="match status" value="1"/>
</dbReference>
<evidence type="ECO:0000313" key="4">
    <source>
        <dbReference type="Proteomes" id="UP000193334"/>
    </source>
</evidence>
<dbReference type="EMBL" id="CP021023">
    <property type="protein sequence ID" value="ARN56503.1"/>
    <property type="molecule type" value="Genomic_DNA"/>
</dbReference>
<dbReference type="SUPFAM" id="SSF51182">
    <property type="entry name" value="RmlC-like cupins"/>
    <property type="match status" value="1"/>
</dbReference>
<dbReference type="Gene3D" id="2.60.120.10">
    <property type="entry name" value="Jelly Rolls"/>
    <property type="match status" value="1"/>
</dbReference>
<protein>
    <submittedName>
        <fullName evidence="3">Thermophilic glucose-6-phosphate isomerase</fullName>
    </submittedName>
</protein>
<accession>A0A1W6LL76</accession>
<evidence type="ECO:0000256" key="1">
    <source>
        <dbReference type="ARBA" id="ARBA00022723"/>
    </source>
</evidence>
<dbReference type="InterPro" id="IPR013096">
    <property type="entry name" value="Cupin_2"/>
</dbReference>
<organism evidence="3 4">
    <name type="scientific">Sedimentisphaera salicampi</name>
    <dbReference type="NCBI Taxonomy" id="1941349"/>
    <lineage>
        <taxon>Bacteria</taxon>
        <taxon>Pseudomonadati</taxon>
        <taxon>Planctomycetota</taxon>
        <taxon>Phycisphaerae</taxon>
        <taxon>Sedimentisphaerales</taxon>
        <taxon>Sedimentisphaeraceae</taxon>
        <taxon>Sedimentisphaera</taxon>
    </lineage>
</organism>
<keyword evidence="1" id="KW-0479">Metal-binding</keyword>
<dbReference type="Proteomes" id="UP000193334">
    <property type="component" value="Chromosome"/>
</dbReference>
<dbReference type="GO" id="GO:0016853">
    <property type="term" value="F:isomerase activity"/>
    <property type="evidence" value="ECO:0007669"/>
    <property type="project" value="UniProtKB-KW"/>
</dbReference>
<feature type="domain" description="Cupin type-2" evidence="2">
    <location>
        <begin position="33"/>
        <end position="102"/>
    </location>
</feature>
<dbReference type="InterPro" id="IPR014710">
    <property type="entry name" value="RmlC-like_jellyroll"/>
</dbReference>
<evidence type="ECO:0000313" key="3">
    <source>
        <dbReference type="EMBL" id="ARN56503.1"/>
    </source>
</evidence>
<dbReference type="Pfam" id="PF07883">
    <property type="entry name" value="Cupin_2"/>
    <property type="match status" value="1"/>
</dbReference>
<dbReference type="InterPro" id="IPR011051">
    <property type="entry name" value="RmlC_Cupin_sf"/>
</dbReference>
<dbReference type="KEGG" id="pbp:STSP1_00885"/>
<keyword evidence="4" id="KW-1185">Reference proteome</keyword>
<reference evidence="4" key="1">
    <citation type="submission" date="2017-04" db="EMBL/GenBank/DDBJ databases">
        <title>Comparative genomics and description of representatives of a novel lineage of planctomycetes thriving in anoxic sediments.</title>
        <authorList>
            <person name="Spring S."/>
            <person name="Bunk B."/>
            <person name="Sproer C."/>
        </authorList>
    </citation>
    <scope>NUCLEOTIDE SEQUENCE [LARGE SCALE GENOMIC DNA]</scope>
    <source>
        <strain evidence="4">ST-PulAB-D4</strain>
    </source>
</reference>
<name>A0A1W6LL76_9BACT</name>
<dbReference type="STRING" id="1941349.STSP1_00885"/>
<dbReference type="InterPro" id="IPR051610">
    <property type="entry name" value="GPI/OXD"/>
</dbReference>
<evidence type="ECO:0000259" key="2">
    <source>
        <dbReference type="Pfam" id="PF07883"/>
    </source>
</evidence>
<proteinExistence type="predicted"/>
<dbReference type="AlphaFoldDB" id="A0A1W6LL76"/>
<dbReference type="GO" id="GO:0046872">
    <property type="term" value="F:metal ion binding"/>
    <property type="evidence" value="ECO:0007669"/>
    <property type="project" value="UniProtKB-KW"/>
</dbReference>